<feature type="region of interest" description="Disordered" evidence="1">
    <location>
        <begin position="244"/>
        <end position="263"/>
    </location>
</feature>
<feature type="compositionally biased region" description="Low complexity" evidence="1">
    <location>
        <begin position="1"/>
        <end position="16"/>
    </location>
</feature>
<accession>T1P7H0</accession>
<feature type="region of interest" description="Disordered" evidence="1">
    <location>
        <begin position="1"/>
        <end position="59"/>
    </location>
</feature>
<evidence type="ECO:0000313" key="2">
    <source>
        <dbReference type="EMBL" id="AFP59080.1"/>
    </source>
</evidence>
<feature type="region of interest" description="Disordered" evidence="1">
    <location>
        <begin position="65"/>
        <end position="84"/>
    </location>
</feature>
<feature type="region of interest" description="Disordered" evidence="1">
    <location>
        <begin position="153"/>
        <end position="183"/>
    </location>
</feature>
<dbReference type="VEuPathDB" id="VectorBase:MDOA007225"/>
<protein>
    <submittedName>
        <fullName evidence="2">Uncharacterized protein</fullName>
    </submittedName>
</protein>
<name>T1P7H0_MUSDO</name>
<evidence type="ECO:0000256" key="1">
    <source>
        <dbReference type="SAM" id="MobiDB-lite"/>
    </source>
</evidence>
<dbReference type="VEuPathDB" id="VectorBase:MDOMA2_013001"/>
<sequence>MNRHSGSSSTSTDNSNAAYDETMQSAASNGNKSPKKRHCDEEPENAFNPHIEMAAAVPSTSSSTLSLSAASSSSSSSYNLQKPEMENGDYNAQVQCSNFSSSSSSPLKKRKISLNDYIHIRRNSNNLAEMEENNNETNNNDIFGLVGDHFLNGNAGGGEDYNHNQEQQNTTPQRPTNLNNSSSNMSMFLNNSNMNSSYLFTPDSGVSLNNSLTTPSTIEHNDEAEIASTSRYIMSHRLSPCLEEEDTHNADNECPADVNNMENGEDEGVVTLKIQRYQQKLSRYEQKLARVRRNYRKQFVDDSESE</sequence>
<feature type="compositionally biased region" description="Polar residues" evidence="1">
    <location>
        <begin position="22"/>
        <end position="32"/>
    </location>
</feature>
<organism evidence="2">
    <name type="scientific">Musca domestica</name>
    <name type="common">House fly</name>
    <dbReference type="NCBI Taxonomy" id="7370"/>
    <lineage>
        <taxon>Eukaryota</taxon>
        <taxon>Metazoa</taxon>
        <taxon>Ecdysozoa</taxon>
        <taxon>Arthropoda</taxon>
        <taxon>Hexapoda</taxon>
        <taxon>Insecta</taxon>
        <taxon>Pterygota</taxon>
        <taxon>Neoptera</taxon>
        <taxon>Endopterygota</taxon>
        <taxon>Diptera</taxon>
        <taxon>Brachycera</taxon>
        <taxon>Muscomorpha</taxon>
        <taxon>Muscoidea</taxon>
        <taxon>Muscidae</taxon>
        <taxon>Musca</taxon>
    </lineage>
</organism>
<feature type="compositionally biased region" description="Polar residues" evidence="1">
    <location>
        <begin position="164"/>
        <end position="176"/>
    </location>
</feature>
<proteinExistence type="evidence at transcript level"/>
<feature type="compositionally biased region" description="Low complexity" evidence="1">
    <location>
        <begin position="65"/>
        <end position="77"/>
    </location>
</feature>
<dbReference type="AlphaFoldDB" id="T1P7H0"/>
<reference evidence="2" key="1">
    <citation type="submission" date="2012-08" db="EMBL/GenBank/DDBJ databases">
        <title>Transcriptome of adult Musca domestica launches a platform for comparative house fly gene expression and characterization of differential gene expression among resistant and susceptible house flies.</title>
        <authorList>
            <person name="Liu N."/>
            <person name="Zhang L."/>
            <person name="Li M."/>
            <person name="Reid W."/>
        </authorList>
    </citation>
    <scope>NUCLEOTIDE SEQUENCE</scope>
    <source>
        <strain evidence="2">ALHF</strain>
        <tissue evidence="2">Whole body</tissue>
    </source>
</reference>
<dbReference type="EMBL" id="KA644451">
    <property type="protein sequence ID" value="AFP59080.1"/>
    <property type="molecule type" value="mRNA"/>
</dbReference>